<dbReference type="EMBL" id="JAFLNA010000017">
    <property type="protein sequence ID" value="MBO0134016.1"/>
    <property type="molecule type" value="Genomic_DNA"/>
</dbReference>
<keyword evidence="2" id="KW-1185">Reference proteome</keyword>
<evidence type="ECO:0000313" key="1">
    <source>
        <dbReference type="EMBL" id="MBO0134016.1"/>
    </source>
</evidence>
<dbReference type="Proteomes" id="UP000664699">
    <property type="component" value="Unassembled WGS sequence"/>
</dbReference>
<name>A0ABS3EPT4_9HYPH</name>
<evidence type="ECO:0000313" key="2">
    <source>
        <dbReference type="Proteomes" id="UP000664699"/>
    </source>
</evidence>
<comment type="caution">
    <text evidence="1">The sequence shown here is derived from an EMBL/GenBank/DDBJ whole genome shotgun (WGS) entry which is preliminary data.</text>
</comment>
<reference evidence="1 2" key="1">
    <citation type="submission" date="2021-03" db="EMBL/GenBank/DDBJ databases">
        <title>Whole genome sequence of Agrobacterium sp. strain Rnr.</title>
        <authorList>
            <person name="Mafakheri H."/>
            <person name="Taghavi S.M."/>
            <person name="Nemanja K."/>
            <person name="Osdaghi E."/>
        </authorList>
    </citation>
    <scope>NUCLEOTIDE SEQUENCE [LARGE SCALE GENOMIC DNA]</scope>
    <source>
        <strain evidence="1 2">Rnr</strain>
    </source>
</reference>
<protein>
    <submittedName>
        <fullName evidence="1">Uncharacterized protein</fullName>
    </submittedName>
</protein>
<accession>A0ABS3EPT4</accession>
<organism evidence="1 2">
    <name type="scientific">Agrobacterium burrii</name>
    <dbReference type="NCBI Taxonomy" id="2815339"/>
    <lineage>
        <taxon>Bacteria</taxon>
        <taxon>Pseudomonadati</taxon>
        <taxon>Pseudomonadota</taxon>
        <taxon>Alphaproteobacteria</taxon>
        <taxon>Hyphomicrobiales</taxon>
        <taxon>Rhizobiaceae</taxon>
        <taxon>Rhizobium/Agrobacterium group</taxon>
        <taxon>Agrobacterium</taxon>
        <taxon>Agrobacterium tumefaciens complex</taxon>
    </lineage>
</organism>
<gene>
    <name evidence="1" type="ORF">JZX89_25050</name>
</gene>
<dbReference type="RefSeq" id="WP_153517159.1">
    <property type="nucleotide sequence ID" value="NZ_JAFLNA010000017.1"/>
</dbReference>
<sequence>MTLSAFRHRFASFRAVGCDPLVSEVERLNADGQDIRNVAARVKNGNLPLPPSVLKDTEFKTGTLSALALKRKATVTFAAGLN</sequence>
<proteinExistence type="predicted"/>